<keyword evidence="1" id="KW-1133">Transmembrane helix</keyword>
<organism evidence="2 3">
    <name type="scientific">Clostridium aromativorans</name>
    <dbReference type="NCBI Taxonomy" id="2836848"/>
    <lineage>
        <taxon>Bacteria</taxon>
        <taxon>Bacillati</taxon>
        <taxon>Bacillota</taxon>
        <taxon>Clostridia</taxon>
        <taxon>Eubacteriales</taxon>
        <taxon>Clostridiaceae</taxon>
        <taxon>Clostridium</taxon>
    </lineage>
</organism>
<keyword evidence="3" id="KW-1185">Reference proteome</keyword>
<sequence length="195" mass="22013">MIKIAKKKGSVQLVPLFFILLMLVGIFSLFLYENVIANDKYSRFKNQLEASNLAVVRNINQRQLKETGKITFKETDLVPAFNTFKEYLIKNYSLGSNLNSLPGNTSVIGKVSIKDLRIYSVENGELNEWDYTGEVFNHISNPTGKTPNGKPVEQTSIYSKINLNTYTVLRAENSGTSNLKSLDIEAYDDFVTPKE</sequence>
<evidence type="ECO:0000313" key="2">
    <source>
        <dbReference type="EMBL" id="MCC9296028.1"/>
    </source>
</evidence>
<proteinExistence type="predicted"/>
<dbReference type="EMBL" id="JAJJPB010000022">
    <property type="protein sequence ID" value="MCC9296028.1"/>
    <property type="molecule type" value="Genomic_DNA"/>
</dbReference>
<gene>
    <name evidence="2" type="ORF">LN736_14290</name>
</gene>
<evidence type="ECO:0000313" key="3">
    <source>
        <dbReference type="Proteomes" id="UP001165422"/>
    </source>
</evidence>
<keyword evidence="1" id="KW-0812">Transmembrane</keyword>
<dbReference type="RefSeq" id="WP_229981794.1">
    <property type="nucleotide sequence ID" value="NZ_JAJJPB010000022.1"/>
</dbReference>
<feature type="transmembrane region" description="Helical" evidence="1">
    <location>
        <begin position="12"/>
        <end position="32"/>
    </location>
</feature>
<reference evidence="2" key="1">
    <citation type="submission" date="2021-11" db="EMBL/GenBank/DDBJ databases">
        <authorList>
            <person name="Qingchun L."/>
            <person name="Dong Z."/>
            <person name="Zongwei Q."/>
            <person name="Jia Z."/>
            <person name="Duotao L."/>
        </authorList>
    </citation>
    <scope>NUCLEOTIDE SEQUENCE</scope>
    <source>
        <strain evidence="2">WLY-B-L2</strain>
    </source>
</reference>
<name>A0ABS8NBF0_9CLOT</name>
<protein>
    <submittedName>
        <fullName evidence="2">Uncharacterized protein</fullName>
    </submittedName>
</protein>
<comment type="caution">
    <text evidence="2">The sequence shown here is derived from an EMBL/GenBank/DDBJ whole genome shotgun (WGS) entry which is preliminary data.</text>
</comment>
<accession>A0ABS8NBF0</accession>
<dbReference type="Proteomes" id="UP001165422">
    <property type="component" value="Unassembled WGS sequence"/>
</dbReference>
<keyword evidence="1" id="KW-0472">Membrane</keyword>
<evidence type="ECO:0000256" key="1">
    <source>
        <dbReference type="SAM" id="Phobius"/>
    </source>
</evidence>